<feature type="domain" description="Exostosin GT47" evidence="6">
    <location>
        <begin position="435"/>
        <end position="594"/>
    </location>
</feature>
<dbReference type="GO" id="GO:0016757">
    <property type="term" value="F:glycosyltransferase activity"/>
    <property type="evidence" value="ECO:0007669"/>
    <property type="project" value="UniProtKB-KW"/>
</dbReference>
<dbReference type="InterPro" id="IPR019446">
    <property type="entry name" value="BMT5-like"/>
</dbReference>
<dbReference type="AlphaFoldDB" id="A0A834LLX6"/>
<evidence type="ECO:0000256" key="2">
    <source>
        <dbReference type="ARBA" id="ARBA00010271"/>
    </source>
</evidence>
<keyword evidence="9" id="KW-1185">Reference proteome</keyword>
<dbReference type="EMBL" id="WJXA01000006">
    <property type="protein sequence ID" value="KAF7139845.1"/>
    <property type="molecule type" value="Genomic_DNA"/>
</dbReference>
<evidence type="ECO:0000256" key="3">
    <source>
        <dbReference type="ARBA" id="ARBA00022676"/>
    </source>
</evidence>
<name>A0A834LLX6_RHOSS</name>
<feature type="domain" description="25S rRNA (uridine-N(3))-methyltransferase BMT5-like" evidence="7">
    <location>
        <begin position="22"/>
        <end position="170"/>
    </location>
</feature>
<sequence length="1020" mass="117150">MGGKKKKKVRWIKHYNSAQKILLVGEGDFSFSACLARAFGSGRNMVATCLHSKRLLAEKHWSSKEHLEELESLGCLVLHKVNVHKMSFHHKLKPMEFDVVVFNFPHAGHVSGYTEKNEELIELHKDLLRGFFKSARGMLVEEGGEVHVTHRDDYPYNKWELEALGAESELLKAKYWSSEANVDNLERLGCLVLHEVDVKEMRNHPILKQMKFDVVVYNFPHAGHFHGYTETDEELIQMHKELLRAFFLNARGMLNQGGEVHVSHREDYPYSTWGLGNLAANEVTRKKMLIHRLVPLKLLNPRWSAENQDSSLRLRLRPRPVFPANAALCLTALSIFLNLCRSYQLMERMFRIYIYEEGEPPLFHTGPCKDIYSIEGIFINLMETNARFRTRDPDRAHVYYLPFSLVMILDTPFDPINGSTVNAVAQGPRATWNVHQLYFTSIRVLCNANTLEHFNPKKDASFPEINLKIGEIEGLTGGLPASNLTVLAFFAGSAHGKIRPAFLKHWMEKDEDIRIYKNLREGISYPDMMKKSRYCICPSGWEVTSPRIVEAINAECVPVLISQNYVLPFSDVLNWNLFSVQVSVGEIPNLKKILVGIPEDQYPRLQEGVRQDDTRQGGASIKSGFRISKKKRDDKLGRIEAGLARARALIRDAVINQNRSSPLDGDSDYIPQGDIYLNAHAFRRSYQLMERMFRIYIYEEGEPPLFHTGPSKDIYSMEGIFINLIETNTRFRTRDPDRAHVYYLPFSVVMILETLLDPVTRSKSVLKWVIRSYIRLISTKYPYWNKSLGADHFMLSCHDWGPRATRYVPQLYTTSIRVLCNANTSERFNPKKDASLPEINLKTGKIEGLTGGLPISNRTVLAFFAGGAHGNIRLALLKHWMEKDEDVRVYKNLPEGISYPDMMKKSKYCICPSGWEVASPRIVEAIYAECVPVLISQNYVLPFSDVLNWDSFSVQVSVSEIPNLKKILVGIPEYQYLRLQEGVRQVQRHFLVNDPPKRFDVFHMIIHSIWLRRLNVAVYV</sequence>
<dbReference type="Pfam" id="PF03016">
    <property type="entry name" value="Exostosin_GT47"/>
    <property type="match status" value="2"/>
</dbReference>
<protein>
    <recommendedName>
        <fullName evidence="10">Glycosyltransferase</fullName>
    </recommendedName>
</protein>
<comment type="caution">
    <text evidence="8">The sequence shown here is derived from an EMBL/GenBank/DDBJ whole genome shotgun (WGS) entry which is preliminary data.</text>
</comment>
<keyword evidence="3" id="KW-0328">Glycosyltransferase</keyword>
<reference evidence="8" key="1">
    <citation type="submission" date="2019-11" db="EMBL/GenBank/DDBJ databases">
        <authorList>
            <person name="Liu Y."/>
            <person name="Hou J."/>
            <person name="Li T.-Q."/>
            <person name="Guan C.-H."/>
            <person name="Wu X."/>
            <person name="Wu H.-Z."/>
            <person name="Ling F."/>
            <person name="Zhang R."/>
            <person name="Shi X.-G."/>
            <person name="Ren J.-P."/>
            <person name="Chen E.-F."/>
            <person name="Sun J.-M."/>
        </authorList>
    </citation>
    <scope>NUCLEOTIDE SEQUENCE</scope>
    <source>
        <strain evidence="8">Adult_tree_wgs_1</strain>
        <tissue evidence="8">Leaves</tissue>
    </source>
</reference>
<gene>
    <name evidence="8" type="ORF">RHSIM_Rhsim06G0179600</name>
</gene>
<keyword evidence="3" id="KW-0808">Transferase</keyword>
<keyword evidence="5" id="KW-0333">Golgi apparatus</keyword>
<evidence type="ECO:0000259" key="6">
    <source>
        <dbReference type="Pfam" id="PF03016"/>
    </source>
</evidence>
<feature type="domain" description="Exostosin GT47" evidence="6">
    <location>
        <begin position="690"/>
        <end position="968"/>
    </location>
</feature>
<dbReference type="PANTHER" id="PTHR11062:SF217">
    <property type="entry name" value="EXOSTOSIN FAMILY PROTEIN"/>
    <property type="match status" value="1"/>
</dbReference>
<evidence type="ECO:0008006" key="10">
    <source>
        <dbReference type="Google" id="ProtNLM"/>
    </source>
</evidence>
<keyword evidence="4" id="KW-0812">Transmembrane</keyword>
<dbReference type="GO" id="GO:0000139">
    <property type="term" value="C:Golgi membrane"/>
    <property type="evidence" value="ECO:0007669"/>
    <property type="project" value="UniProtKB-SubCell"/>
</dbReference>
<proteinExistence type="inferred from homology"/>
<accession>A0A834LLX6</accession>
<evidence type="ECO:0000256" key="5">
    <source>
        <dbReference type="ARBA" id="ARBA00023034"/>
    </source>
</evidence>
<comment type="similarity">
    <text evidence="2">Belongs to the glycosyltransferase 47 family.</text>
</comment>
<evidence type="ECO:0000259" key="7">
    <source>
        <dbReference type="Pfam" id="PF10354"/>
    </source>
</evidence>
<organism evidence="8 9">
    <name type="scientific">Rhododendron simsii</name>
    <name type="common">Sims's rhododendron</name>
    <dbReference type="NCBI Taxonomy" id="118357"/>
    <lineage>
        <taxon>Eukaryota</taxon>
        <taxon>Viridiplantae</taxon>
        <taxon>Streptophyta</taxon>
        <taxon>Embryophyta</taxon>
        <taxon>Tracheophyta</taxon>
        <taxon>Spermatophyta</taxon>
        <taxon>Magnoliopsida</taxon>
        <taxon>eudicotyledons</taxon>
        <taxon>Gunneridae</taxon>
        <taxon>Pentapetalae</taxon>
        <taxon>asterids</taxon>
        <taxon>Ericales</taxon>
        <taxon>Ericaceae</taxon>
        <taxon>Ericoideae</taxon>
        <taxon>Rhodoreae</taxon>
        <taxon>Rhododendron</taxon>
    </lineage>
</organism>
<dbReference type="InterPro" id="IPR040911">
    <property type="entry name" value="Exostosin_GT47"/>
</dbReference>
<evidence type="ECO:0000256" key="4">
    <source>
        <dbReference type="ARBA" id="ARBA00022968"/>
    </source>
</evidence>
<dbReference type="FunFam" id="3.40.50.150:FF:000440">
    <property type="entry name" value="Os09g0479300 protein"/>
    <property type="match status" value="1"/>
</dbReference>
<dbReference type="Proteomes" id="UP000626092">
    <property type="component" value="Unassembled WGS sequence"/>
</dbReference>
<dbReference type="OrthoDB" id="1924787at2759"/>
<dbReference type="GO" id="GO:0070475">
    <property type="term" value="P:rRNA base methylation"/>
    <property type="evidence" value="ECO:0007669"/>
    <property type="project" value="InterPro"/>
</dbReference>
<dbReference type="GO" id="GO:0070042">
    <property type="term" value="F:rRNA (uridine-N3-)-methyltransferase activity"/>
    <property type="evidence" value="ECO:0007669"/>
    <property type="project" value="InterPro"/>
</dbReference>
<dbReference type="Pfam" id="PF10354">
    <property type="entry name" value="BMT5-like"/>
    <property type="match status" value="1"/>
</dbReference>
<evidence type="ECO:0000256" key="1">
    <source>
        <dbReference type="ARBA" id="ARBA00004323"/>
    </source>
</evidence>
<evidence type="ECO:0000313" key="9">
    <source>
        <dbReference type="Proteomes" id="UP000626092"/>
    </source>
</evidence>
<dbReference type="PANTHER" id="PTHR11062">
    <property type="entry name" value="EXOSTOSIN HEPARAN SULFATE GLYCOSYLTRANSFERASE -RELATED"/>
    <property type="match status" value="1"/>
</dbReference>
<evidence type="ECO:0000313" key="8">
    <source>
        <dbReference type="EMBL" id="KAF7139845.1"/>
    </source>
</evidence>
<dbReference type="InterPro" id="IPR004263">
    <property type="entry name" value="Exostosin"/>
</dbReference>
<keyword evidence="4" id="KW-0735">Signal-anchor</keyword>
<comment type="subcellular location">
    <subcellularLocation>
        <location evidence="1">Golgi apparatus membrane</location>
        <topology evidence="1">Single-pass type II membrane protein</topology>
    </subcellularLocation>
</comment>